<evidence type="ECO:0000313" key="3">
    <source>
        <dbReference type="Proteomes" id="UP000472372"/>
    </source>
</evidence>
<dbReference type="SUPFAM" id="SSF57701">
    <property type="entry name" value="Zn2/Cys6 DNA-binding domain"/>
    <property type="match status" value="1"/>
</dbReference>
<dbReference type="InterPro" id="IPR001138">
    <property type="entry name" value="Zn2Cys6_DnaBD"/>
</dbReference>
<dbReference type="GO" id="GO:0000981">
    <property type="term" value="F:DNA-binding transcription factor activity, RNA polymerase II-specific"/>
    <property type="evidence" value="ECO:0007669"/>
    <property type="project" value="InterPro"/>
</dbReference>
<protein>
    <submittedName>
        <fullName evidence="2">GAL4 domain containing protein</fullName>
    </submittedName>
</protein>
<sequence>MSASKMLDPSGQDVKEAKDLDRIEGWLANLDIDGLRADMGDGDKKKINSESRLQPFTPKRRPHTVLGVHGDISPTDTSFSRRSIFDAPLCKKLNHGSPILGFQILNDASDTSDSEGEWESTPIKERIRKAKAESVLEHSAVIQSSQALSSSAADLSAYKPSVDLGVHGPHQPAEPTTQLITYEPNTPRIVWLTSCLQCTLANLPCSRTHPTCSRCQRAGNPDLCLLHRRSFAFEALDPSKTEKCRTPILLKVKGEDETIWQRKVDLSMELRQKWLADQDKKNWVMPAIESPTGGWKKQSMFPTVPGGDVHPGEGSGRVSYRELVVDLDA</sequence>
<dbReference type="CDD" id="cd00067">
    <property type="entry name" value="GAL4"/>
    <property type="match status" value="1"/>
</dbReference>
<feature type="region of interest" description="Disordered" evidence="1">
    <location>
        <begin position="38"/>
        <end position="72"/>
    </location>
</feature>
<reference evidence="2" key="1">
    <citation type="submission" date="2021-02" db="EMBL/GenBank/DDBJ databases">
        <authorList>
            <person name="Syme A R."/>
            <person name="Syme A R."/>
            <person name="Moolhuijzen P."/>
        </authorList>
    </citation>
    <scope>NUCLEOTIDE SEQUENCE</scope>
    <source>
        <strain evidence="2">W1-1</strain>
    </source>
</reference>
<feature type="compositionally biased region" description="Basic and acidic residues" evidence="1">
    <location>
        <begin position="38"/>
        <end position="49"/>
    </location>
</feature>
<dbReference type="GO" id="GO:0008270">
    <property type="term" value="F:zinc ion binding"/>
    <property type="evidence" value="ECO:0007669"/>
    <property type="project" value="InterPro"/>
</dbReference>
<evidence type="ECO:0000256" key="1">
    <source>
        <dbReference type="SAM" id="MobiDB-lite"/>
    </source>
</evidence>
<proteinExistence type="predicted"/>
<evidence type="ECO:0000313" key="2">
    <source>
        <dbReference type="EMBL" id="CAE7008143.1"/>
    </source>
</evidence>
<accession>A0A6S6VIJ5</accession>
<dbReference type="EMBL" id="HG992978">
    <property type="protein sequence ID" value="CAE7008143.1"/>
    <property type="molecule type" value="Genomic_DNA"/>
</dbReference>
<organism evidence="2 3">
    <name type="scientific">Pyrenophora teres f. teres</name>
    <dbReference type="NCBI Taxonomy" id="97479"/>
    <lineage>
        <taxon>Eukaryota</taxon>
        <taxon>Fungi</taxon>
        <taxon>Dikarya</taxon>
        <taxon>Ascomycota</taxon>
        <taxon>Pezizomycotina</taxon>
        <taxon>Dothideomycetes</taxon>
        <taxon>Pleosporomycetidae</taxon>
        <taxon>Pleosporales</taxon>
        <taxon>Pleosporineae</taxon>
        <taxon>Pleosporaceae</taxon>
        <taxon>Pyrenophora</taxon>
    </lineage>
</organism>
<name>A0A6S6VIJ5_9PLEO</name>
<dbReference type="Proteomes" id="UP000472372">
    <property type="component" value="Chromosome 2"/>
</dbReference>
<dbReference type="InterPro" id="IPR036864">
    <property type="entry name" value="Zn2-C6_fun-type_DNA-bd_sf"/>
</dbReference>
<dbReference type="AlphaFoldDB" id="A0A6S6VIJ5"/>
<gene>
    <name evidence="2" type="ORF">PTTW11_01651</name>
</gene>